<dbReference type="Pfam" id="PF00651">
    <property type="entry name" value="BTB"/>
    <property type="match status" value="1"/>
</dbReference>
<accession>A0A397TGI1</accession>
<sequence>MIKIHPIHYYDDGDIFLNAENTTFRLHKIILSLSSNYFKDSLRSINNQSKILKIELDGETPKSIERMLSLIYPNSFIKITWDNIEDFLRISDKFEINKIKEYCNMLLLQNFQNNLLLTIKLAEDYSLPDVYKESSKLILDEFQKYFSDSKFKLLSIKTQLKLYECWLNYHTKLQEFIYKYRKTQVYQNEKVVRLDKYINEKFPMTTSLKPSLLVDTFKSLSFKSLYSHFIYEKRIVINYEPLINNNNNYTDEWYIFIELKD</sequence>
<evidence type="ECO:0000313" key="3">
    <source>
        <dbReference type="Proteomes" id="UP000265703"/>
    </source>
</evidence>
<protein>
    <submittedName>
        <fullName evidence="2">BTB/POZ domain-containing protein</fullName>
    </submittedName>
</protein>
<dbReference type="SMART" id="SM00225">
    <property type="entry name" value="BTB"/>
    <property type="match status" value="1"/>
</dbReference>
<dbReference type="SUPFAM" id="SSF54695">
    <property type="entry name" value="POZ domain"/>
    <property type="match status" value="1"/>
</dbReference>
<gene>
    <name evidence="2" type="ORF">C1645_871696</name>
</gene>
<feature type="domain" description="BTB" evidence="1">
    <location>
        <begin position="13"/>
        <end position="72"/>
    </location>
</feature>
<dbReference type="OrthoDB" id="3164835at2759"/>
<dbReference type="AlphaFoldDB" id="A0A397TGI1"/>
<organism evidence="2 3">
    <name type="scientific">Glomus cerebriforme</name>
    <dbReference type="NCBI Taxonomy" id="658196"/>
    <lineage>
        <taxon>Eukaryota</taxon>
        <taxon>Fungi</taxon>
        <taxon>Fungi incertae sedis</taxon>
        <taxon>Mucoromycota</taxon>
        <taxon>Glomeromycotina</taxon>
        <taxon>Glomeromycetes</taxon>
        <taxon>Glomerales</taxon>
        <taxon>Glomeraceae</taxon>
        <taxon>Glomus</taxon>
    </lineage>
</organism>
<proteinExistence type="predicted"/>
<dbReference type="Gene3D" id="3.30.710.10">
    <property type="entry name" value="Potassium Channel Kv1.1, Chain A"/>
    <property type="match status" value="1"/>
</dbReference>
<dbReference type="EMBL" id="QKYT01000036">
    <property type="protein sequence ID" value="RIA97022.1"/>
    <property type="molecule type" value="Genomic_DNA"/>
</dbReference>
<reference evidence="2 3" key="1">
    <citation type="submission" date="2018-06" db="EMBL/GenBank/DDBJ databases">
        <title>Comparative genomics reveals the genomic features of Rhizophagus irregularis, R. cerebriforme, R. diaphanum and Gigaspora rosea, and their symbiotic lifestyle signature.</title>
        <authorList>
            <person name="Morin E."/>
            <person name="San Clemente H."/>
            <person name="Chen E.C.H."/>
            <person name="De La Providencia I."/>
            <person name="Hainaut M."/>
            <person name="Kuo A."/>
            <person name="Kohler A."/>
            <person name="Murat C."/>
            <person name="Tang N."/>
            <person name="Roy S."/>
            <person name="Loubradou J."/>
            <person name="Henrissat B."/>
            <person name="Grigoriev I.V."/>
            <person name="Corradi N."/>
            <person name="Roux C."/>
            <person name="Martin F.M."/>
        </authorList>
    </citation>
    <scope>NUCLEOTIDE SEQUENCE [LARGE SCALE GENOMIC DNA]</scope>
    <source>
        <strain evidence="2 3">DAOM 227022</strain>
    </source>
</reference>
<dbReference type="InterPro" id="IPR011333">
    <property type="entry name" value="SKP1/BTB/POZ_sf"/>
</dbReference>
<keyword evidence="3" id="KW-1185">Reference proteome</keyword>
<dbReference type="Proteomes" id="UP000265703">
    <property type="component" value="Unassembled WGS sequence"/>
</dbReference>
<dbReference type="InterPro" id="IPR000210">
    <property type="entry name" value="BTB/POZ_dom"/>
</dbReference>
<evidence type="ECO:0000259" key="1">
    <source>
        <dbReference type="PROSITE" id="PS50097"/>
    </source>
</evidence>
<dbReference type="PANTHER" id="PTHR45632">
    <property type="entry name" value="LD33804P"/>
    <property type="match status" value="1"/>
</dbReference>
<dbReference type="STRING" id="658196.A0A397TGI1"/>
<name>A0A397TGI1_9GLOM</name>
<dbReference type="PROSITE" id="PS50097">
    <property type="entry name" value="BTB"/>
    <property type="match status" value="1"/>
</dbReference>
<evidence type="ECO:0000313" key="2">
    <source>
        <dbReference type="EMBL" id="RIA97022.1"/>
    </source>
</evidence>
<dbReference type="CDD" id="cd18186">
    <property type="entry name" value="BTB_POZ_ZBTB_KLHL-like"/>
    <property type="match status" value="1"/>
</dbReference>
<comment type="caution">
    <text evidence="2">The sequence shown here is derived from an EMBL/GenBank/DDBJ whole genome shotgun (WGS) entry which is preliminary data.</text>
</comment>